<evidence type="ECO:0000256" key="1">
    <source>
        <dbReference type="SAM" id="MobiDB-lite"/>
    </source>
</evidence>
<feature type="region of interest" description="Disordered" evidence="1">
    <location>
        <begin position="447"/>
        <end position="467"/>
    </location>
</feature>
<evidence type="ECO:0000313" key="3">
    <source>
        <dbReference type="Proteomes" id="UP000590412"/>
    </source>
</evidence>
<reference evidence="2" key="1">
    <citation type="submission" date="2020-03" db="EMBL/GenBank/DDBJ databases">
        <title>FDA dAtabase for Regulatory Grade micrObial Sequences (FDA-ARGOS): Supporting development and validation of Infectious Disease Dx tests.</title>
        <authorList>
            <person name="Campos J."/>
            <person name="Goldberg B."/>
            <person name="Tallon L."/>
            <person name="Sadzewicz L."/>
            <person name="Vavikolanu K."/>
            <person name="Mehta A."/>
            <person name="Aluvathingal J."/>
            <person name="Nadendla S."/>
            <person name="Nandy P."/>
            <person name="Geyer C."/>
            <person name="Yan Y."/>
            <person name="Sichtig H."/>
        </authorList>
    </citation>
    <scope>NUCLEOTIDE SEQUENCE [LARGE SCALE GENOMIC DNA]</scope>
    <source>
        <strain evidence="2">FDAARGOS_652</strain>
    </source>
</reference>
<organism evidence="2 3">
    <name type="scientific">Candida parapsilosis</name>
    <name type="common">Yeast</name>
    <dbReference type="NCBI Taxonomy" id="5480"/>
    <lineage>
        <taxon>Eukaryota</taxon>
        <taxon>Fungi</taxon>
        <taxon>Dikarya</taxon>
        <taxon>Ascomycota</taxon>
        <taxon>Saccharomycotina</taxon>
        <taxon>Pichiomycetes</taxon>
        <taxon>Debaryomycetaceae</taxon>
        <taxon>Candida/Lodderomyces clade</taxon>
        <taxon>Candida</taxon>
    </lineage>
</organism>
<dbReference type="EMBL" id="JABWAB010000004">
    <property type="protein sequence ID" value="KAF6053123.1"/>
    <property type="molecule type" value="Genomic_DNA"/>
</dbReference>
<dbReference type="Pfam" id="PF09462">
    <property type="entry name" value="Mus7"/>
    <property type="match status" value="1"/>
</dbReference>
<gene>
    <name evidence="2" type="ORF">FOB60_003379</name>
</gene>
<comment type="caution">
    <text evidence="2">The sequence shown here is derived from an EMBL/GenBank/DDBJ whole genome shotgun (WGS) entry which is preliminary data.</text>
</comment>
<dbReference type="InterPro" id="IPR019021">
    <property type="entry name" value="Mms22"/>
</dbReference>
<dbReference type="Proteomes" id="UP000590412">
    <property type="component" value="Unassembled WGS sequence"/>
</dbReference>
<dbReference type="OrthoDB" id="4018542at2759"/>
<accession>A0A8X7NMC0</accession>
<feature type="compositionally biased region" description="Basic and acidic residues" evidence="1">
    <location>
        <begin position="197"/>
        <end position="207"/>
    </location>
</feature>
<sequence>MSDISDSDEEERRSLDVSLISRQILQRKLSHLPNRKRQALENALGRFNTSTPLDVLAEEDEVVEDSDKEASMEVEHIHSGTSPKPLETVPIHFENEENAGHLQAYINSKYSTFVSERSLRKRNFASTHPYLSDQASYLGLADAHELNSVYEENGQNLEAVVKLLNYNYLRLKSKYPKDEKFKQKSFYAIIGKQSKEAQQEEQQKERGSVGSGFNGDVEFTNEMNPSTPTLDQHLESSQLSDDVAYDVNNYESEADIDLDTESYSSSDEENEKENLYVRVGGRYRKEKNALKGILPESAKHLPIYQAKFSRSVQKAKPQRAFKRGVAIKKIGSRNRSFRLHDDFEDTFLNDDDAEYVSPENYVTNDLLAEQHDLSQSRETTLFHDSDISASSTSETESDSDLDLFSFNDDERYALQNTNDVLGEALENDVIDRMLTSTAHSRSGRIKLTPKIKPGSRGYPYDIGRQNGTHVTSKNSARRSITRTARRKSSLGHARKQHDENITWTARSGYNTIDNFASSVDERSSMNVAEHSLGDVAENERAPTARVASFQRQAKPKSFTKALFTGTRKLIKKKEKNCVANQGLIESYFGPSTIGSRSRGDRAPLLASVDIEAESREQGFYQLRKRPKVFNHYSNDQLQLSHEPTFAPGCLLNDIELMKLGNTGDGKTFHRFEDPISVVFEEKHFQLSLLDIDGSRESADQLCLLLNSEIVRGTIRKRDFYHCVGALIAWTLILQRSPSESDWSWVNTMVASLRDSSVMKQSDKFFCLPYMVLLQYSMSIMGLINEGVSRRQNMAVYGVSYWSWFFSMAESVQFEMLDFRGGSANKQAESFYVMCRLLELQGVWWSSICMSVQSYNRYNFYDLLESVFYLCCITRKQATWEPLQLVFQKFNDTTDLGLYYRYIEIVFSMNRMRNWKIDDKLILQVYGNITSRRFANFPDEDYFLCVLSQVRSRFDIPGDSFFNRFLQLLFWHISSLTDGSQVKRLVTKLLSFNTTQYSNSKEQRAMFCNKFNLLILLSSISKTNLRTQVEILISSLNDITDLSFLNQAVEGISVVFEIALSKGARLPTEGVDIMTSKLASMAFSTPGVLKLWKKFLRFLRSRIEKSQVEPPSLIQMLLLIKQMKVELPIKLNIDIAGIGMSIGEQLLALKGKLRNPLVMKSLNTVKEKSLDTASSYMHRLANGNEFSEMSDKLICDCITIWILVSHLLDENGDKLVLQTYPFIGNESVRGRYVFHFYMEVSRFYNLNNCKQSVVVNVIQGLASFKTPLRLFEFIDRLSGLGWVLFSFHRLRNVPDNDLISTKFGILNNMLNRSSTCDSPSELNMMVYEVLKSIKRESNNCSNAAYKDSCITLFKEMTFYTLDNRNGALLTEIRSLLGVEAEVVNNAHQLHHDFNDGLELDDEFNSGEHEPHVLASMEECNSRLRGLMEMEDKSEVGKWKSIYKILFKYNSAIFRHRSQFSTKTFMEVFNIFKNALDDESTFGEAEEYKVRAFSQICAILGSTRHVLFEGYWVPSDLEFMFKEFEQKLRKAFPFVATSIPSESSVDGGKLDPEQELIQVFRQTFSGYTTTTDEVYTKFDLEF</sequence>
<dbReference type="GO" id="GO:0005634">
    <property type="term" value="C:nucleus"/>
    <property type="evidence" value="ECO:0007669"/>
    <property type="project" value="InterPro"/>
</dbReference>
<feature type="compositionally biased region" description="Polar residues" evidence="1">
    <location>
        <begin position="221"/>
        <end position="236"/>
    </location>
</feature>
<dbReference type="GO" id="GO:0031297">
    <property type="term" value="P:replication fork processing"/>
    <property type="evidence" value="ECO:0007669"/>
    <property type="project" value="InterPro"/>
</dbReference>
<feature type="region of interest" description="Disordered" evidence="1">
    <location>
        <begin position="197"/>
        <end position="236"/>
    </location>
</feature>
<evidence type="ECO:0000313" key="2">
    <source>
        <dbReference type="EMBL" id="KAF6053123.1"/>
    </source>
</evidence>
<name>A0A8X7NMC0_CANPA</name>
<dbReference type="GO" id="GO:0006281">
    <property type="term" value="P:DNA repair"/>
    <property type="evidence" value="ECO:0007669"/>
    <property type="project" value="InterPro"/>
</dbReference>
<protein>
    <submittedName>
        <fullName evidence="2">Mus7/MMS22 family protein</fullName>
    </submittedName>
</protein>
<proteinExistence type="predicted"/>